<proteinExistence type="predicted"/>
<evidence type="ECO:0008006" key="3">
    <source>
        <dbReference type="Google" id="ProtNLM"/>
    </source>
</evidence>
<keyword evidence="2" id="KW-1185">Reference proteome</keyword>
<reference evidence="1 2" key="1">
    <citation type="submission" date="2024-01" db="EMBL/GenBank/DDBJ databases">
        <title>Pedobacter sp. nov., isolated from oil-contaminated soil.</title>
        <authorList>
            <person name="Le N.T.T."/>
        </authorList>
    </citation>
    <scope>NUCLEOTIDE SEQUENCE [LARGE SCALE GENOMIC DNA]</scope>
    <source>
        <strain evidence="1 2">VNH31</strain>
    </source>
</reference>
<evidence type="ECO:0000313" key="2">
    <source>
        <dbReference type="Proteomes" id="UP001337681"/>
    </source>
</evidence>
<sequence length="112" mass="12583">MIINKKNIAKYLTLFLLGVFALGITPWEAFHDHSSTIIADSNERDCLHSGHVKAKPEKCIVCVSHFDSIFILNSSLFKYVEKAVQLKYVEGLFNTSFTNLISTPLRGPPSRV</sequence>
<dbReference type="EMBL" id="JAZDQU010000001">
    <property type="protein sequence ID" value="MEE1884274.1"/>
    <property type="molecule type" value="Genomic_DNA"/>
</dbReference>
<dbReference type="RefSeq" id="WP_330145191.1">
    <property type="nucleotide sequence ID" value="NZ_JAZDQU010000001.1"/>
</dbReference>
<organism evidence="1 2">
    <name type="scientific">Pedobacter flavus</name>
    <dbReference type="NCBI Taxonomy" id="3113906"/>
    <lineage>
        <taxon>Bacteria</taxon>
        <taxon>Pseudomonadati</taxon>
        <taxon>Bacteroidota</taxon>
        <taxon>Sphingobacteriia</taxon>
        <taxon>Sphingobacteriales</taxon>
        <taxon>Sphingobacteriaceae</taxon>
        <taxon>Pedobacter</taxon>
    </lineage>
</organism>
<gene>
    <name evidence="1" type="ORF">VRU49_02465</name>
</gene>
<dbReference type="Proteomes" id="UP001337681">
    <property type="component" value="Unassembled WGS sequence"/>
</dbReference>
<comment type="caution">
    <text evidence="1">The sequence shown here is derived from an EMBL/GenBank/DDBJ whole genome shotgun (WGS) entry which is preliminary data.</text>
</comment>
<accession>A0ABU7GZ24</accession>
<protein>
    <recommendedName>
        <fullName evidence="3">DUF2946 domain-containing protein</fullName>
    </recommendedName>
</protein>
<evidence type="ECO:0000313" key="1">
    <source>
        <dbReference type="EMBL" id="MEE1884274.1"/>
    </source>
</evidence>
<name>A0ABU7GZ24_9SPHI</name>